<proteinExistence type="predicted"/>
<organism evidence="1 2">
    <name type="scientific">Stylosanthes scabra</name>
    <dbReference type="NCBI Taxonomy" id="79078"/>
    <lineage>
        <taxon>Eukaryota</taxon>
        <taxon>Viridiplantae</taxon>
        <taxon>Streptophyta</taxon>
        <taxon>Embryophyta</taxon>
        <taxon>Tracheophyta</taxon>
        <taxon>Spermatophyta</taxon>
        <taxon>Magnoliopsida</taxon>
        <taxon>eudicotyledons</taxon>
        <taxon>Gunneridae</taxon>
        <taxon>Pentapetalae</taxon>
        <taxon>rosids</taxon>
        <taxon>fabids</taxon>
        <taxon>Fabales</taxon>
        <taxon>Fabaceae</taxon>
        <taxon>Papilionoideae</taxon>
        <taxon>50 kb inversion clade</taxon>
        <taxon>dalbergioids sensu lato</taxon>
        <taxon>Dalbergieae</taxon>
        <taxon>Pterocarpus clade</taxon>
        <taxon>Stylosanthes</taxon>
    </lineage>
</organism>
<sequence length="126" mass="14273">MVRPNHVRLFESLLNEGKAYVISNVAIVSNDIKFKPTTHAYRLIFKKETRVYHIEDATIPLESFQFTPTSKILAETRDDGHLVVCGYAKLLSSSSRSSNMHRMGKPFSISFSLPKILLENGLTTMQ</sequence>
<reference evidence="1 2" key="1">
    <citation type="journal article" date="2023" name="Plants (Basel)">
        <title>Bridging the Gap: Combining Genomics and Transcriptomics Approaches to Understand Stylosanthes scabra, an Orphan Legume from the Brazilian Caatinga.</title>
        <authorList>
            <person name="Ferreira-Neto J.R.C."/>
            <person name="da Silva M.D."/>
            <person name="Binneck E."/>
            <person name="de Melo N.F."/>
            <person name="da Silva R.H."/>
            <person name="de Melo A.L.T.M."/>
            <person name="Pandolfi V."/>
            <person name="Bustamante F.O."/>
            <person name="Brasileiro-Vidal A.C."/>
            <person name="Benko-Iseppon A.M."/>
        </authorList>
    </citation>
    <scope>NUCLEOTIDE SEQUENCE [LARGE SCALE GENOMIC DNA]</scope>
    <source>
        <tissue evidence="1">Leaves</tissue>
    </source>
</reference>
<dbReference type="Gene3D" id="2.40.50.140">
    <property type="entry name" value="Nucleic acid-binding proteins"/>
    <property type="match status" value="1"/>
</dbReference>
<evidence type="ECO:0008006" key="3">
    <source>
        <dbReference type="Google" id="ProtNLM"/>
    </source>
</evidence>
<gene>
    <name evidence="1" type="ORF">PIB30_040193</name>
</gene>
<dbReference type="EMBL" id="JASCZI010000216">
    <property type="protein sequence ID" value="MED6110135.1"/>
    <property type="molecule type" value="Genomic_DNA"/>
</dbReference>
<keyword evidence="2" id="KW-1185">Reference proteome</keyword>
<dbReference type="InterPro" id="IPR012340">
    <property type="entry name" value="NA-bd_OB-fold"/>
</dbReference>
<feature type="non-terminal residue" evidence="1">
    <location>
        <position position="126"/>
    </location>
</feature>
<protein>
    <recommendedName>
        <fullName evidence="3">DUF223 domain-containing protein</fullName>
    </recommendedName>
</protein>
<dbReference type="Proteomes" id="UP001341840">
    <property type="component" value="Unassembled WGS sequence"/>
</dbReference>
<evidence type="ECO:0000313" key="2">
    <source>
        <dbReference type="Proteomes" id="UP001341840"/>
    </source>
</evidence>
<comment type="caution">
    <text evidence="1">The sequence shown here is derived from an EMBL/GenBank/DDBJ whole genome shotgun (WGS) entry which is preliminary data.</text>
</comment>
<evidence type="ECO:0000313" key="1">
    <source>
        <dbReference type="EMBL" id="MED6110135.1"/>
    </source>
</evidence>
<name>A0ABU6QEV0_9FABA</name>
<accession>A0ABU6QEV0</accession>